<name>A0A6A7K4U1_9FIRM</name>
<evidence type="ECO:0000313" key="1">
    <source>
        <dbReference type="EMBL" id="MPW24334.1"/>
    </source>
</evidence>
<evidence type="ECO:0000313" key="2">
    <source>
        <dbReference type="Proteomes" id="UP000440004"/>
    </source>
</evidence>
<sequence>MIKLLEGKITDATNIEDNCNLFRLNFTQNTAIMTFSIDESEVTNTNLDYCRNKIEEILEDSNSIIYNGHIVFILTTSNQNTLKDSTTKNLKNTLRIMLCMQA</sequence>
<gene>
    <name evidence="1" type="ORF">GC105_00815</name>
</gene>
<reference evidence="1 2" key="1">
    <citation type="submission" date="2019-10" db="EMBL/GenBank/DDBJ databases">
        <title>Alkalibaculum tamaniensis sp.nov., a new alkaliphilic acetogen, isolated on methoxylated aromatics from a mud volcano.</title>
        <authorList>
            <person name="Khomyakova M.A."/>
            <person name="Merkel A.Y."/>
            <person name="Bonch-Osmolovskaya E.A."/>
            <person name="Slobodkin A.I."/>
        </authorList>
    </citation>
    <scope>NUCLEOTIDE SEQUENCE [LARGE SCALE GENOMIC DNA]</scope>
    <source>
        <strain evidence="1 2">M08DMB</strain>
    </source>
</reference>
<evidence type="ECO:0008006" key="3">
    <source>
        <dbReference type="Google" id="ProtNLM"/>
    </source>
</evidence>
<proteinExistence type="predicted"/>
<dbReference type="AlphaFoldDB" id="A0A6A7K4U1"/>
<protein>
    <recommendedName>
        <fullName evidence="3">CdaR GGDEF-like domain-containing protein</fullName>
    </recommendedName>
</protein>
<organism evidence="1 2">
    <name type="scientific">Alkalibaculum sporogenes</name>
    <dbReference type="NCBI Taxonomy" id="2655001"/>
    <lineage>
        <taxon>Bacteria</taxon>
        <taxon>Bacillati</taxon>
        <taxon>Bacillota</taxon>
        <taxon>Clostridia</taxon>
        <taxon>Eubacteriales</taxon>
        <taxon>Eubacteriaceae</taxon>
        <taxon>Alkalibaculum</taxon>
    </lineage>
</organism>
<comment type="caution">
    <text evidence="1">The sequence shown here is derived from an EMBL/GenBank/DDBJ whole genome shotgun (WGS) entry which is preliminary data.</text>
</comment>
<dbReference type="Proteomes" id="UP000440004">
    <property type="component" value="Unassembled WGS sequence"/>
</dbReference>
<accession>A0A6A7K4U1</accession>
<dbReference type="EMBL" id="WHNX01000001">
    <property type="protein sequence ID" value="MPW24334.1"/>
    <property type="molecule type" value="Genomic_DNA"/>
</dbReference>
<keyword evidence="2" id="KW-1185">Reference proteome</keyword>